<protein>
    <submittedName>
        <fullName evidence="1">Uncharacterized protein</fullName>
    </submittedName>
</protein>
<evidence type="ECO:0000313" key="1">
    <source>
        <dbReference type="EMBL" id="EME45337.1"/>
    </source>
</evidence>
<reference evidence="2" key="1">
    <citation type="journal article" date="2012" name="PLoS Genet.">
        <title>The genomes of the fungal plant pathogens Cladosporium fulvum and Dothistroma septosporum reveal adaptation to different hosts and lifestyles but also signatures of common ancestry.</title>
        <authorList>
            <person name="de Wit P.J.G.M."/>
            <person name="van der Burgt A."/>
            <person name="Oekmen B."/>
            <person name="Stergiopoulos I."/>
            <person name="Abd-Elsalam K.A."/>
            <person name="Aerts A.L."/>
            <person name="Bahkali A.H."/>
            <person name="Beenen H.G."/>
            <person name="Chettri P."/>
            <person name="Cox M.P."/>
            <person name="Datema E."/>
            <person name="de Vries R.P."/>
            <person name="Dhillon B."/>
            <person name="Ganley A.R."/>
            <person name="Griffiths S.A."/>
            <person name="Guo Y."/>
            <person name="Hamelin R.C."/>
            <person name="Henrissat B."/>
            <person name="Kabir M.S."/>
            <person name="Jashni M.K."/>
            <person name="Kema G."/>
            <person name="Klaubauf S."/>
            <person name="Lapidus A."/>
            <person name="Levasseur A."/>
            <person name="Lindquist E."/>
            <person name="Mehrabi R."/>
            <person name="Ohm R.A."/>
            <person name="Owen T.J."/>
            <person name="Salamov A."/>
            <person name="Schwelm A."/>
            <person name="Schijlen E."/>
            <person name="Sun H."/>
            <person name="van den Burg H.A."/>
            <person name="van Ham R.C.H.J."/>
            <person name="Zhang S."/>
            <person name="Goodwin S.B."/>
            <person name="Grigoriev I.V."/>
            <person name="Collemare J."/>
            <person name="Bradshaw R.E."/>
        </authorList>
    </citation>
    <scope>NUCLEOTIDE SEQUENCE [LARGE SCALE GENOMIC DNA]</scope>
    <source>
        <strain evidence="2">NZE10 / CBS 128990</strain>
    </source>
</reference>
<gene>
    <name evidence="1" type="ORF">DOTSEDRAFT_71159</name>
</gene>
<sequence>MSERLPSIVLDIPYAAPEDVATLRPVRKSTRMYVVLGTASMRASSRRASTLSQAGIVKPCRRDLAMQNRLDRDRKLI</sequence>
<name>N1PPM9_DOTSN</name>
<dbReference type="Proteomes" id="UP000016933">
    <property type="component" value="Unassembled WGS sequence"/>
</dbReference>
<proteinExistence type="predicted"/>
<accession>N1PPM9</accession>
<dbReference type="EMBL" id="KB446538">
    <property type="protein sequence ID" value="EME45337.1"/>
    <property type="molecule type" value="Genomic_DNA"/>
</dbReference>
<keyword evidence="2" id="KW-1185">Reference proteome</keyword>
<dbReference type="HOGENOM" id="CLU_2638049_0_0_1"/>
<reference evidence="1 2" key="2">
    <citation type="journal article" date="2012" name="PLoS Pathog.">
        <title>Diverse lifestyles and strategies of plant pathogenesis encoded in the genomes of eighteen Dothideomycetes fungi.</title>
        <authorList>
            <person name="Ohm R.A."/>
            <person name="Feau N."/>
            <person name="Henrissat B."/>
            <person name="Schoch C.L."/>
            <person name="Horwitz B.A."/>
            <person name="Barry K.W."/>
            <person name="Condon B.J."/>
            <person name="Copeland A.C."/>
            <person name="Dhillon B."/>
            <person name="Glaser F."/>
            <person name="Hesse C.N."/>
            <person name="Kosti I."/>
            <person name="LaButti K."/>
            <person name="Lindquist E.A."/>
            <person name="Lucas S."/>
            <person name="Salamov A.A."/>
            <person name="Bradshaw R.E."/>
            <person name="Ciuffetti L."/>
            <person name="Hamelin R.C."/>
            <person name="Kema G.H.J."/>
            <person name="Lawrence C."/>
            <person name="Scott J.A."/>
            <person name="Spatafora J.W."/>
            <person name="Turgeon B.G."/>
            <person name="de Wit P.J.G.M."/>
            <person name="Zhong S."/>
            <person name="Goodwin S.B."/>
            <person name="Grigoriev I.V."/>
        </authorList>
    </citation>
    <scope>NUCLEOTIDE SEQUENCE [LARGE SCALE GENOMIC DNA]</scope>
    <source>
        <strain evidence="2">NZE10 / CBS 128990</strain>
    </source>
</reference>
<organism evidence="1 2">
    <name type="scientific">Dothistroma septosporum (strain NZE10 / CBS 128990)</name>
    <name type="common">Red band needle blight fungus</name>
    <name type="synonym">Mycosphaerella pini</name>
    <dbReference type="NCBI Taxonomy" id="675120"/>
    <lineage>
        <taxon>Eukaryota</taxon>
        <taxon>Fungi</taxon>
        <taxon>Dikarya</taxon>
        <taxon>Ascomycota</taxon>
        <taxon>Pezizomycotina</taxon>
        <taxon>Dothideomycetes</taxon>
        <taxon>Dothideomycetidae</taxon>
        <taxon>Mycosphaerellales</taxon>
        <taxon>Mycosphaerellaceae</taxon>
        <taxon>Dothistroma</taxon>
    </lineage>
</organism>
<dbReference type="AlphaFoldDB" id="N1PPM9"/>
<evidence type="ECO:0000313" key="2">
    <source>
        <dbReference type="Proteomes" id="UP000016933"/>
    </source>
</evidence>